<dbReference type="Pfam" id="PF09388">
    <property type="entry name" value="SpoOE-like"/>
    <property type="match status" value="1"/>
</dbReference>
<dbReference type="Proteomes" id="UP001589619">
    <property type="component" value="Unassembled WGS sequence"/>
</dbReference>
<keyword evidence="2" id="KW-1185">Reference proteome</keyword>
<evidence type="ECO:0000313" key="1">
    <source>
        <dbReference type="EMBL" id="MFB9756013.1"/>
    </source>
</evidence>
<dbReference type="InterPro" id="IPR037208">
    <property type="entry name" value="Spo0E-like_sf"/>
</dbReference>
<reference evidence="1 2" key="1">
    <citation type="submission" date="2024-09" db="EMBL/GenBank/DDBJ databases">
        <authorList>
            <person name="Sun Q."/>
            <person name="Mori K."/>
        </authorList>
    </citation>
    <scope>NUCLEOTIDE SEQUENCE [LARGE SCALE GENOMIC DNA]</scope>
    <source>
        <strain evidence="1 2">JCM 12520</strain>
    </source>
</reference>
<dbReference type="RefSeq" id="WP_344913458.1">
    <property type="nucleotide sequence ID" value="NZ_BAAAYO010000012.1"/>
</dbReference>
<name>A0ABV5W691_9BACL</name>
<organism evidence="1 2">
    <name type="scientific">Paenibacillus hodogayensis</name>
    <dbReference type="NCBI Taxonomy" id="279208"/>
    <lineage>
        <taxon>Bacteria</taxon>
        <taxon>Bacillati</taxon>
        <taxon>Bacillota</taxon>
        <taxon>Bacilli</taxon>
        <taxon>Bacillales</taxon>
        <taxon>Paenibacillaceae</taxon>
        <taxon>Paenibacillus</taxon>
    </lineage>
</organism>
<dbReference type="SUPFAM" id="SSF140500">
    <property type="entry name" value="BAS1536-like"/>
    <property type="match status" value="1"/>
</dbReference>
<proteinExistence type="predicted"/>
<sequence length="54" mass="6258">MKLLNEIEILKRKLTLIAARHGDLTHSCVVRVSQLLDKKLNEYERVRRRSGEGA</sequence>
<dbReference type="InterPro" id="IPR036638">
    <property type="entry name" value="HLH_DNA-bd_sf"/>
</dbReference>
<evidence type="ECO:0000313" key="2">
    <source>
        <dbReference type="Proteomes" id="UP001589619"/>
    </source>
</evidence>
<protein>
    <submittedName>
        <fullName evidence="1">Aspartyl-phosphate phosphatase Spo0E family protein</fullName>
    </submittedName>
</protein>
<dbReference type="InterPro" id="IPR018540">
    <property type="entry name" value="Spo0E-like"/>
</dbReference>
<dbReference type="EMBL" id="JBHMAG010000020">
    <property type="protein sequence ID" value="MFB9756013.1"/>
    <property type="molecule type" value="Genomic_DNA"/>
</dbReference>
<accession>A0ABV5W691</accession>
<gene>
    <name evidence="1" type="ORF">ACFFNY_30935</name>
</gene>
<comment type="caution">
    <text evidence="1">The sequence shown here is derived from an EMBL/GenBank/DDBJ whole genome shotgun (WGS) entry which is preliminary data.</text>
</comment>
<dbReference type="Gene3D" id="4.10.280.10">
    <property type="entry name" value="Helix-loop-helix DNA-binding domain"/>
    <property type="match status" value="1"/>
</dbReference>